<feature type="signal peptide" evidence="1">
    <location>
        <begin position="1"/>
        <end position="26"/>
    </location>
</feature>
<organism evidence="2 3">
    <name type="scientific">Ustilago trichophora</name>
    <dbReference type="NCBI Taxonomy" id="86804"/>
    <lineage>
        <taxon>Eukaryota</taxon>
        <taxon>Fungi</taxon>
        <taxon>Dikarya</taxon>
        <taxon>Basidiomycota</taxon>
        <taxon>Ustilaginomycotina</taxon>
        <taxon>Ustilaginomycetes</taxon>
        <taxon>Ustilaginales</taxon>
        <taxon>Ustilaginaceae</taxon>
        <taxon>Ustilago</taxon>
    </lineage>
</organism>
<sequence>MPGRAFYLIFTTCLVLSFSIPSKGYGELSTSPQQSTFLRVRPFDTTSVSFDDIMSGRFQPTGIGSVHIPQLIEGEEYPHTLLFADPPKPAWAPIVDVTEPISFRALNALVHRYRHLHVYRSNTHEGFDSYIVIVRKPPIQGVAIIRGSRIHGLNQRIQEIEYIRQRYGSEVVWSRFHRLFTPFDELLASEPGKATPTWADIVASDFVPSLGENPVAIREHLNRHRLGKFKSLDGKHWLGIRVKPMGIADHYESMIHEARI</sequence>
<dbReference type="OrthoDB" id="2554088at2759"/>
<evidence type="ECO:0000313" key="3">
    <source>
        <dbReference type="Proteomes" id="UP000324022"/>
    </source>
</evidence>
<dbReference type="Proteomes" id="UP000324022">
    <property type="component" value="Unassembled WGS sequence"/>
</dbReference>
<gene>
    <name evidence="2" type="ORF">UTRI_04538</name>
</gene>
<dbReference type="AlphaFoldDB" id="A0A5C3EEL9"/>
<accession>A0A5C3EEL9</accession>
<name>A0A5C3EEL9_9BASI</name>
<protein>
    <submittedName>
        <fullName evidence="2">Uncharacterized protein</fullName>
    </submittedName>
</protein>
<dbReference type="EMBL" id="OOIN01000024">
    <property type="protein sequence ID" value="SPO28660.1"/>
    <property type="molecule type" value="Genomic_DNA"/>
</dbReference>
<evidence type="ECO:0000313" key="2">
    <source>
        <dbReference type="EMBL" id="SPO28660.1"/>
    </source>
</evidence>
<evidence type="ECO:0000256" key="1">
    <source>
        <dbReference type="SAM" id="SignalP"/>
    </source>
</evidence>
<reference evidence="2 3" key="1">
    <citation type="submission" date="2018-03" db="EMBL/GenBank/DDBJ databases">
        <authorList>
            <person name="Guldener U."/>
        </authorList>
    </citation>
    <scope>NUCLEOTIDE SEQUENCE [LARGE SCALE GENOMIC DNA]</scope>
    <source>
        <strain evidence="2 3">NBRC100155</strain>
    </source>
</reference>
<keyword evidence="3" id="KW-1185">Reference proteome</keyword>
<feature type="chain" id="PRO_5023019770" evidence="1">
    <location>
        <begin position="27"/>
        <end position="260"/>
    </location>
</feature>
<keyword evidence="1" id="KW-0732">Signal</keyword>
<proteinExistence type="predicted"/>